<keyword evidence="3" id="KW-0808">Transferase</keyword>
<dbReference type="Gene3D" id="3.40.50.2000">
    <property type="entry name" value="Glycogen Phosphorylase B"/>
    <property type="match status" value="1"/>
</dbReference>
<dbReference type="OrthoDB" id="1924787at2759"/>
<evidence type="ECO:0000256" key="4">
    <source>
        <dbReference type="ARBA" id="ARBA00022968"/>
    </source>
</evidence>
<dbReference type="GO" id="GO:0000139">
    <property type="term" value="C:Golgi membrane"/>
    <property type="evidence" value="ECO:0007669"/>
    <property type="project" value="UniProtKB-SubCell"/>
</dbReference>
<keyword evidence="3" id="KW-0328">Glycosyltransferase</keyword>
<keyword evidence="9" id="KW-1185">Reference proteome</keyword>
<reference evidence="8" key="1">
    <citation type="submission" date="2018-05" db="EMBL/GenBank/DDBJ databases">
        <title>Draft genome of Mucuna pruriens seed.</title>
        <authorList>
            <person name="Nnadi N.E."/>
            <person name="Vos R."/>
            <person name="Hasami M.H."/>
            <person name="Devisetty U.K."/>
            <person name="Aguiy J.C."/>
        </authorList>
    </citation>
    <scope>NUCLEOTIDE SEQUENCE [LARGE SCALE GENOMIC DNA]</scope>
    <source>
        <strain evidence="8">JCA_2017</strain>
    </source>
</reference>
<evidence type="ECO:0000256" key="6">
    <source>
        <dbReference type="SAM" id="Phobius"/>
    </source>
</evidence>
<gene>
    <name evidence="8" type="primary">XGD1</name>
    <name evidence="8" type="ORF">CR513_53355</name>
</gene>
<comment type="similarity">
    <text evidence="2">Belongs to the glycosyltransferase 47 family.</text>
</comment>
<feature type="domain" description="Exostosin GT47" evidence="7">
    <location>
        <begin position="540"/>
        <end position="827"/>
    </location>
</feature>
<evidence type="ECO:0000256" key="5">
    <source>
        <dbReference type="ARBA" id="ARBA00023034"/>
    </source>
</evidence>
<keyword evidence="6" id="KW-0812">Transmembrane</keyword>
<comment type="subcellular location">
    <subcellularLocation>
        <location evidence="1">Golgi apparatus membrane</location>
        <topology evidence="1">Single-pass type II membrane protein</topology>
    </subcellularLocation>
</comment>
<dbReference type="PANTHER" id="PTHR11062:SF124">
    <property type="entry name" value="XYLOGALACTURONAN BETA-1,3-XYLOSYLTRANSFERASE"/>
    <property type="match status" value="1"/>
</dbReference>
<evidence type="ECO:0000256" key="3">
    <source>
        <dbReference type="ARBA" id="ARBA00022676"/>
    </source>
</evidence>
<feature type="transmembrane region" description="Helical" evidence="6">
    <location>
        <begin position="12"/>
        <end position="30"/>
    </location>
</feature>
<dbReference type="Pfam" id="PF03016">
    <property type="entry name" value="Exostosin_GT47"/>
    <property type="match status" value="2"/>
</dbReference>
<dbReference type="Proteomes" id="UP000257109">
    <property type="component" value="Unassembled WGS sequence"/>
</dbReference>
<protein>
    <submittedName>
        <fullName evidence="8">Xylogalacturonan beta-1,3-xylosyltransferase</fullName>
    </submittedName>
</protein>
<comment type="caution">
    <text evidence="8">The sequence shown here is derived from an EMBL/GenBank/DDBJ whole genome shotgun (WGS) entry which is preliminary data.</text>
</comment>
<dbReference type="AlphaFoldDB" id="A0A371ENV0"/>
<dbReference type="STRING" id="157652.A0A371ENV0"/>
<organism evidence="8 9">
    <name type="scientific">Mucuna pruriens</name>
    <name type="common">Velvet bean</name>
    <name type="synonym">Dolichos pruriens</name>
    <dbReference type="NCBI Taxonomy" id="157652"/>
    <lineage>
        <taxon>Eukaryota</taxon>
        <taxon>Viridiplantae</taxon>
        <taxon>Streptophyta</taxon>
        <taxon>Embryophyta</taxon>
        <taxon>Tracheophyta</taxon>
        <taxon>Spermatophyta</taxon>
        <taxon>Magnoliopsida</taxon>
        <taxon>eudicotyledons</taxon>
        <taxon>Gunneridae</taxon>
        <taxon>Pentapetalae</taxon>
        <taxon>rosids</taxon>
        <taxon>fabids</taxon>
        <taxon>Fabales</taxon>
        <taxon>Fabaceae</taxon>
        <taxon>Papilionoideae</taxon>
        <taxon>50 kb inversion clade</taxon>
        <taxon>NPAAA clade</taxon>
        <taxon>indigoferoid/millettioid clade</taxon>
        <taxon>Phaseoleae</taxon>
        <taxon>Mucuna</taxon>
    </lineage>
</organism>
<evidence type="ECO:0000313" key="8">
    <source>
        <dbReference type="EMBL" id="RDX67728.1"/>
    </source>
</evidence>
<dbReference type="PANTHER" id="PTHR11062">
    <property type="entry name" value="EXOSTOSIN HEPARAN SULFATE GLYCOSYLTRANSFERASE -RELATED"/>
    <property type="match status" value="1"/>
</dbReference>
<feature type="non-terminal residue" evidence="8">
    <location>
        <position position="1"/>
    </location>
</feature>
<proteinExistence type="inferred from homology"/>
<evidence type="ECO:0000259" key="7">
    <source>
        <dbReference type="Pfam" id="PF03016"/>
    </source>
</evidence>
<keyword evidence="5" id="KW-0333">Golgi apparatus</keyword>
<name>A0A371ENV0_MUCPR</name>
<accession>A0A371ENV0</accession>
<dbReference type="InterPro" id="IPR040911">
    <property type="entry name" value="Exostosin_GT47"/>
</dbReference>
<evidence type="ECO:0000256" key="2">
    <source>
        <dbReference type="ARBA" id="ARBA00010271"/>
    </source>
</evidence>
<evidence type="ECO:0000256" key="1">
    <source>
        <dbReference type="ARBA" id="ARBA00004323"/>
    </source>
</evidence>
<sequence length="877" mass="101473">MKLFKSPLSPLVFLVFFFLNFFLVFFTPSYDYHMIHIHSDSLSSIKVPQELLSTYNDSYNSTHHIRIKFGHATKNMTSLERIEEGLARSRAFIQEAIRSKNYTTAMKESFVPKGFIYWNPHSFHRSHVEMMKRLKVWVYKEGEQPLMHDGPVNNKYAIEGQFIDEMDMDNKSPFKATHHEQAHLFLLPFSVAKVIRYVYKPRRSKSDYDPDRLQCLVEDYINIVSNKYPYWNRSKGADHFLVSCHDWGPRVSYANPELFKYFIRVLCNANTSEGFKPSRDVSIPEVYLPVGKLGPLNTAQHPNNRPILGFFAGGAHGNIRKKLLKRWKDKDKEVQVHEYLPRGQDYTKLMGLSKFCLCPSGHEVASPRVVEAIYAGCVPVIICHNYSLPFSDVLNWSQFSLQIAVDRIPEIKTILQNVSKDKYMQLYSNVRREQNHLTHFALPFVLSTITENHTNITFPSPPPLANESYNNTVLSSTIKLWKNLTRLEKIEEGLARARASIQESTRSRNYTSPNTQIFVPKGSIYQNPHAFHQSHIEMVKRLKVWVYEEGEQPLVHDGPVNDIYAIEGQFMDEMDNNGKWSQFRARDPEEAHVFFVPFSIANVVHYVYKPILKQSDYAPLRLQHLVEDYIAVIQDKYPYWNRSKGADHFLLSCHDWGPKVSYGNPELFESFIRALCNANTSEGFEPKRDVSIPEVYLPVGKLGPPSLGQHPNRRTILAFFAGGVHGEIRKILLKHWKDKDDDVRVHEYLPKGQNYTKLMGQSKFCLCPSGHEVASPRVVEAIHAGCVPVIICDNYSLPFSDVLNWSQFSVKISVENIPEIKGILQSISMNKYLRLHINVLRVRRHFMINRPAKPFDMMHMILHSIWLRRLNIKLTAS</sequence>
<dbReference type="InterPro" id="IPR004263">
    <property type="entry name" value="Exostosin"/>
</dbReference>
<evidence type="ECO:0000313" key="9">
    <source>
        <dbReference type="Proteomes" id="UP000257109"/>
    </source>
</evidence>
<keyword evidence="4" id="KW-0735">Signal-anchor</keyword>
<dbReference type="GO" id="GO:0016757">
    <property type="term" value="F:glycosyltransferase activity"/>
    <property type="evidence" value="ECO:0007669"/>
    <property type="project" value="UniProtKB-KW"/>
</dbReference>
<keyword evidence="6" id="KW-0472">Membrane</keyword>
<dbReference type="EMBL" id="QJKJ01012870">
    <property type="protein sequence ID" value="RDX67728.1"/>
    <property type="molecule type" value="Genomic_DNA"/>
</dbReference>
<keyword evidence="6" id="KW-1133">Transmembrane helix</keyword>
<feature type="domain" description="Exostosin GT47" evidence="7">
    <location>
        <begin position="131"/>
        <end position="417"/>
    </location>
</feature>